<dbReference type="KEGG" id="mcal:110289513"/>
<feature type="compositionally biased region" description="Low complexity" evidence="1">
    <location>
        <begin position="45"/>
        <end position="61"/>
    </location>
</feature>
<keyword evidence="2" id="KW-1185">Reference proteome</keyword>
<proteinExistence type="predicted"/>
<sequence length="271" mass="28659">MGLYPPSFRVTLSVRQYKLPNTTQMLRPQPLELGCLLHIFPAPSSTLPSGPLSSPQASPRTLPRPRTPSPSTAGSSASSPEAGPRHAGQTPLPSPLTPASAEPRHPPHIDRSLPERGLRRTTSDPLSLHCSPPPESWSAESPLGSLGEQESGPVALRASSSLSSEWRGRRIPGTHLVPVVNISPGFPSTNSSARAPLPSPRRSRSRGPAFPPLPSSLRPSARPPATHQRGPAARGAGRSAEGKDEGCPHDCLVQMDLRLWSLAMCSVPPLG</sequence>
<evidence type="ECO:0000313" key="3">
    <source>
        <dbReference type="RefSeq" id="XP_021011404.1"/>
    </source>
</evidence>
<accession>A0A6P5P529</accession>
<feature type="region of interest" description="Disordered" evidence="1">
    <location>
        <begin position="180"/>
        <end position="246"/>
    </location>
</feature>
<feature type="compositionally biased region" description="Low complexity" evidence="1">
    <location>
        <begin position="215"/>
        <end position="238"/>
    </location>
</feature>
<organism evidence="2 3">
    <name type="scientific">Mus caroli</name>
    <name type="common">Ryukyu mouse</name>
    <name type="synonym">Ricefield mouse</name>
    <dbReference type="NCBI Taxonomy" id="10089"/>
    <lineage>
        <taxon>Eukaryota</taxon>
        <taxon>Metazoa</taxon>
        <taxon>Chordata</taxon>
        <taxon>Craniata</taxon>
        <taxon>Vertebrata</taxon>
        <taxon>Euteleostomi</taxon>
        <taxon>Mammalia</taxon>
        <taxon>Eutheria</taxon>
        <taxon>Euarchontoglires</taxon>
        <taxon>Glires</taxon>
        <taxon>Rodentia</taxon>
        <taxon>Myomorpha</taxon>
        <taxon>Muroidea</taxon>
        <taxon>Muridae</taxon>
        <taxon>Murinae</taxon>
        <taxon>Mus</taxon>
        <taxon>Mus</taxon>
    </lineage>
</organism>
<dbReference type="GeneID" id="110289513"/>
<dbReference type="AlphaFoldDB" id="A0A6P5P529"/>
<dbReference type="Proteomes" id="UP000515126">
    <property type="component" value="Chromosome 2"/>
</dbReference>
<evidence type="ECO:0000256" key="1">
    <source>
        <dbReference type="SAM" id="MobiDB-lite"/>
    </source>
</evidence>
<dbReference type="RefSeq" id="XP_021011404.1">
    <property type="nucleotide sequence ID" value="XM_021155745.1"/>
</dbReference>
<feature type="region of interest" description="Disordered" evidence="1">
    <location>
        <begin position="45"/>
        <end position="165"/>
    </location>
</feature>
<name>A0A6P5P529_MUSCR</name>
<reference evidence="3" key="1">
    <citation type="submission" date="2025-08" db="UniProtKB">
        <authorList>
            <consortium name="RefSeq"/>
        </authorList>
    </citation>
    <scope>IDENTIFICATION</scope>
</reference>
<feature type="compositionally biased region" description="Basic and acidic residues" evidence="1">
    <location>
        <begin position="102"/>
        <end position="122"/>
    </location>
</feature>
<evidence type="ECO:0000313" key="2">
    <source>
        <dbReference type="Proteomes" id="UP000515126"/>
    </source>
</evidence>
<feature type="compositionally biased region" description="Low complexity" evidence="1">
    <location>
        <begin position="69"/>
        <end position="82"/>
    </location>
</feature>
<gene>
    <name evidence="3" type="primary">LOC110289513</name>
</gene>
<protein>
    <submittedName>
        <fullName evidence="3">Proline-rich receptor-like protein kinase PERK2</fullName>
    </submittedName>
</protein>